<name>A0A8G2C8M0_9BACT</name>
<feature type="region of interest" description="Disordered" evidence="3">
    <location>
        <begin position="70"/>
        <end position="106"/>
    </location>
</feature>
<evidence type="ECO:0000256" key="3">
    <source>
        <dbReference type="SAM" id="MobiDB-lite"/>
    </source>
</evidence>
<keyword evidence="2" id="KW-0456">Lyase</keyword>
<comment type="similarity">
    <text evidence="2">Belongs to the LarC family.</text>
</comment>
<dbReference type="RefSeq" id="WP_020002274.1">
    <property type="nucleotide sequence ID" value="NZ_CP192219.1"/>
</dbReference>
<comment type="caution">
    <text evidence="4">The sequence shown here is derived from an EMBL/GenBank/DDBJ whole genome shotgun (WGS) entry which is preliminary data.</text>
</comment>
<sequence length="427" mass="47459">MKILYYDCFAGISGDMNLAAMIDLGVDAEFLRSELGKLDLNSEFELEITKDSRRGIHGTRVEVHLRGEGHAHEHDHTHGQHKNSHHHEHTHHHHGKEDLKNSCAHTHKPHRNFTDIKSIIMKSGLDERVKETSLNIFRKVAEAEAKVHAKPVDEVHFHEVGATDSIVDIVGAAICYHNLGVEGVWARSVELGSGVVHCVHGVMPVPAPATSEILHNIPISVGGTTHEATTPTGAAIIASLTDRFIDSPVMKIQRTGYGIGHRSETRLPNVLRAYLAVVEQECSGKSEARLLQCNIDDMTGEMLGEAMDIFMEHGAMDAYFTPILMKKNRPGTLVSLLCGMDKEEYFKDLIFRHTTTLGIKSLSVDKTALERSFERIEIPLGEVTLKHTHLNGVVIRSKPEFEDCKEIARRNGIPISDVYDAIHKHGK</sequence>
<evidence type="ECO:0000256" key="2">
    <source>
        <dbReference type="HAMAP-Rule" id="MF_01074"/>
    </source>
</evidence>
<dbReference type="Proteomes" id="UP000184001">
    <property type="component" value="Unassembled WGS sequence"/>
</dbReference>
<dbReference type="PANTHER" id="PTHR36566:SF1">
    <property type="entry name" value="PYRIDINIUM-3,5-BISTHIOCARBOXYLIC ACID MONONUCLEOTIDE NICKEL INSERTION PROTEIN"/>
    <property type="match status" value="1"/>
</dbReference>
<dbReference type="InterPro" id="IPR002822">
    <property type="entry name" value="Ni_insertion"/>
</dbReference>
<evidence type="ECO:0000256" key="1">
    <source>
        <dbReference type="ARBA" id="ARBA00022596"/>
    </source>
</evidence>
<protein>
    <recommendedName>
        <fullName evidence="2">Putative nickel insertion protein</fullName>
    </recommendedName>
</protein>
<dbReference type="EMBL" id="FQZR01000002">
    <property type="protein sequence ID" value="SHI83976.1"/>
    <property type="molecule type" value="Genomic_DNA"/>
</dbReference>
<gene>
    <name evidence="4" type="ORF">SAMN05660830_01158</name>
</gene>
<dbReference type="NCBIfam" id="TIGR00299">
    <property type="entry name" value="nickel pincer cofactor biosynthesis protein LarC"/>
    <property type="match status" value="1"/>
</dbReference>
<evidence type="ECO:0000313" key="5">
    <source>
        <dbReference type="Proteomes" id="UP000184001"/>
    </source>
</evidence>
<proteinExistence type="inferred from homology"/>
<evidence type="ECO:0000313" key="4">
    <source>
        <dbReference type="EMBL" id="SHI83976.1"/>
    </source>
</evidence>
<organism evidence="4 5">
    <name type="scientific">Halodesulfovibrio aestuarii</name>
    <dbReference type="NCBI Taxonomy" id="126333"/>
    <lineage>
        <taxon>Bacteria</taxon>
        <taxon>Pseudomonadati</taxon>
        <taxon>Thermodesulfobacteriota</taxon>
        <taxon>Desulfovibrionia</taxon>
        <taxon>Desulfovibrionales</taxon>
        <taxon>Desulfovibrionaceae</taxon>
        <taxon>Halodesulfovibrio</taxon>
    </lineage>
</organism>
<dbReference type="HAMAP" id="MF_01074">
    <property type="entry name" value="LarC"/>
    <property type="match status" value="1"/>
</dbReference>
<dbReference type="Gene3D" id="3.30.70.1380">
    <property type="entry name" value="Transcriptional regulatory protein pf0864 domain like"/>
    <property type="match status" value="1"/>
</dbReference>
<reference evidence="4 5" key="1">
    <citation type="submission" date="2016-11" db="EMBL/GenBank/DDBJ databases">
        <authorList>
            <person name="Varghese N."/>
            <person name="Submissions S."/>
        </authorList>
    </citation>
    <scope>NUCLEOTIDE SEQUENCE [LARGE SCALE GENOMIC DNA]</scope>
    <source>
        <strain evidence="4 5">DSM 17919</strain>
    </source>
</reference>
<dbReference type="AlphaFoldDB" id="A0A8G2C8M0"/>
<dbReference type="Gene3D" id="3.10.20.300">
    <property type="entry name" value="mk0293 like domain"/>
    <property type="match status" value="1"/>
</dbReference>
<keyword evidence="1 2" id="KW-0533">Nickel</keyword>
<dbReference type="Pfam" id="PF01969">
    <property type="entry name" value="Ni_insertion"/>
    <property type="match status" value="1"/>
</dbReference>
<accession>A0A8G2C8M0</accession>
<dbReference type="GO" id="GO:0016151">
    <property type="term" value="F:nickel cation binding"/>
    <property type="evidence" value="ECO:0007669"/>
    <property type="project" value="UniProtKB-UniRule"/>
</dbReference>
<feature type="compositionally biased region" description="Basic residues" evidence="3">
    <location>
        <begin position="79"/>
        <end position="94"/>
    </location>
</feature>
<dbReference type="GO" id="GO:0016829">
    <property type="term" value="F:lyase activity"/>
    <property type="evidence" value="ECO:0007669"/>
    <property type="project" value="UniProtKB-UniRule"/>
</dbReference>
<dbReference type="PANTHER" id="PTHR36566">
    <property type="entry name" value="NICKEL INSERTION PROTEIN-RELATED"/>
    <property type="match status" value="1"/>
</dbReference>